<reference evidence="3" key="1">
    <citation type="journal article" date="2023" name="G3 (Bethesda)">
        <title>A reference genome for the long-term kleptoplast-retaining sea slug Elysia crispata morphotype clarki.</title>
        <authorList>
            <person name="Eastman K.E."/>
            <person name="Pendleton A.L."/>
            <person name="Shaikh M.A."/>
            <person name="Suttiyut T."/>
            <person name="Ogas R."/>
            <person name="Tomko P."/>
            <person name="Gavelis G."/>
            <person name="Widhalm J.R."/>
            <person name="Wisecaver J.H."/>
        </authorList>
    </citation>
    <scope>NUCLEOTIDE SEQUENCE</scope>
    <source>
        <strain evidence="3">ECLA1</strain>
    </source>
</reference>
<feature type="compositionally biased region" description="Polar residues" evidence="1">
    <location>
        <begin position="296"/>
        <end position="315"/>
    </location>
</feature>
<evidence type="ECO:0000313" key="4">
    <source>
        <dbReference type="Proteomes" id="UP001283361"/>
    </source>
</evidence>
<dbReference type="EMBL" id="JAWDGP010004189">
    <property type="protein sequence ID" value="KAK3766974.1"/>
    <property type="molecule type" value="Genomic_DNA"/>
</dbReference>
<evidence type="ECO:0000256" key="1">
    <source>
        <dbReference type="SAM" id="MobiDB-lite"/>
    </source>
</evidence>
<keyword evidence="4" id="KW-1185">Reference proteome</keyword>
<keyword evidence="2" id="KW-1133">Transmembrane helix</keyword>
<protein>
    <submittedName>
        <fullName evidence="3">Uncharacterized protein</fullName>
    </submittedName>
</protein>
<keyword evidence="2" id="KW-0812">Transmembrane</keyword>
<feature type="transmembrane region" description="Helical" evidence="2">
    <location>
        <begin position="120"/>
        <end position="141"/>
    </location>
</feature>
<name>A0AAE0ZCN9_9GAST</name>
<dbReference type="Gene3D" id="2.170.300.10">
    <property type="entry name" value="Tie2 ligand-binding domain superfamily"/>
    <property type="match status" value="1"/>
</dbReference>
<feature type="compositionally biased region" description="Polar residues" evidence="1">
    <location>
        <begin position="247"/>
        <end position="264"/>
    </location>
</feature>
<feature type="compositionally biased region" description="Basic and acidic residues" evidence="1">
    <location>
        <begin position="317"/>
        <end position="326"/>
    </location>
</feature>
<gene>
    <name evidence="3" type="ORF">RRG08_059843</name>
</gene>
<feature type="compositionally biased region" description="Basic and acidic residues" evidence="1">
    <location>
        <begin position="282"/>
        <end position="295"/>
    </location>
</feature>
<sequence>MWVTYPHSVMTSHNALLIPIACPRGQYGPGCVGKCSDHCTGRTGECYFRTGQCYQGCEPGFQPPTCHTECPAGTYGPGCDGSCYLGCVQDDQSPMCHRTRVNDQFDEGAGLKTSSISVTLFAVVVVVIAVPAAAVIVGLLVSRFRVTKRHRPRRSSPEEYSARVEFVQVENPAPQPGTPARRGSNQHYEPMELSSLSCCPNDIVFDQYATPLDMERELGEYEMPLNVKQSDLSQLPGQDINKAEKISSANSKRWKSPTGSSNQEILEKKEGSGIYCNSDRLPIGHERRHTKETEKTSVTANNSHTPLTMSYTQLDNEIERRQGSKE</sequence>
<dbReference type="SUPFAM" id="SSF57184">
    <property type="entry name" value="Growth factor receptor domain"/>
    <property type="match status" value="1"/>
</dbReference>
<accession>A0AAE0ZCN9</accession>
<dbReference type="AlphaFoldDB" id="A0AAE0ZCN9"/>
<dbReference type="Proteomes" id="UP001283361">
    <property type="component" value="Unassembled WGS sequence"/>
</dbReference>
<comment type="caution">
    <text evidence="3">The sequence shown here is derived from an EMBL/GenBank/DDBJ whole genome shotgun (WGS) entry which is preliminary data.</text>
</comment>
<proteinExistence type="predicted"/>
<dbReference type="InterPro" id="IPR009030">
    <property type="entry name" value="Growth_fac_rcpt_cys_sf"/>
</dbReference>
<organism evidence="3 4">
    <name type="scientific">Elysia crispata</name>
    <name type="common">lettuce slug</name>
    <dbReference type="NCBI Taxonomy" id="231223"/>
    <lineage>
        <taxon>Eukaryota</taxon>
        <taxon>Metazoa</taxon>
        <taxon>Spiralia</taxon>
        <taxon>Lophotrochozoa</taxon>
        <taxon>Mollusca</taxon>
        <taxon>Gastropoda</taxon>
        <taxon>Heterobranchia</taxon>
        <taxon>Euthyneura</taxon>
        <taxon>Panpulmonata</taxon>
        <taxon>Sacoglossa</taxon>
        <taxon>Placobranchoidea</taxon>
        <taxon>Plakobranchidae</taxon>
        <taxon>Elysia</taxon>
    </lineage>
</organism>
<feature type="region of interest" description="Disordered" evidence="1">
    <location>
        <begin position="245"/>
        <end position="326"/>
    </location>
</feature>
<evidence type="ECO:0000313" key="3">
    <source>
        <dbReference type="EMBL" id="KAK3766974.1"/>
    </source>
</evidence>
<keyword evidence="2" id="KW-0472">Membrane</keyword>
<evidence type="ECO:0000256" key="2">
    <source>
        <dbReference type="SAM" id="Phobius"/>
    </source>
</evidence>